<dbReference type="AlphaFoldDB" id="K0RHJ2"/>
<proteinExistence type="predicted"/>
<evidence type="ECO:0000313" key="2">
    <source>
        <dbReference type="Proteomes" id="UP000266841"/>
    </source>
</evidence>
<organism evidence="1 2">
    <name type="scientific">Thalassiosira oceanica</name>
    <name type="common">Marine diatom</name>
    <dbReference type="NCBI Taxonomy" id="159749"/>
    <lineage>
        <taxon>Eukaryota</taxon>
        <taxon>Sar</taxon>
        <taxon>Stramenopiles</taxon>
        <taxon>Ochrophyta</taxon>
        <taxon>Bacillariophyta</taxon>
        <taxon>Coscinodiscophyceae</taxon>
        <taxon>Thalassiosirophycidae</taxon>
        <taxon>Thalassiosirales</taxon>
        <taxon>Thalassiosiraceae</taxon>
        <taxon>Thalassiosira</taxon>
    </lineage>
</organism>
<keyword evidence="2" id="KW-1185">Reference proteome</keyword>
<accession>K0RHJ2</accession>
<name>K0RHJ2_THAOC</name>
<evidence type="ECO:0000313" key="1">
    <source>
        <dbReference type="EMBL" id="EJK51724.1"/>
    </source>
</evidence>
<protein>
    <submittedName>
        <fullName evidence="1">Uncharacterized protein</fullName>
    </submittedName>
</protein>
<dbReference type="EMBL" id="AGNL01041139">
    <property type="protein sequence ID" value="EJK51724.1"/>
    <property type="molecule type" value="Genomic_DNA"/>
</dbReference>
<dbReference type="Proteomes" id="UP000266841">
    <property type="component" value="Unassembled WGS sequence"/>
</dbReference>
<sequence>MDDELSNECMSERLRVDRLRTVSRRAIALASAELSRFFLESGSSPLFAADSTLASLFDAASAPIYIILSWHKPGSSPLSRLGIACSGCSQVLLPHWLELGSALFFSFSRAPIHAAVSAPALLCAVAALDPLVDAASAPGSYVSTYAAASGPSFSPLFAVAALTPVDSGSGSSHHEPQASWIALHDVRIRAPHNDSGVDSSP</sequence>
<gene>
    <name evidence="1" type="ORF">THAOC_29082</name>
</gene>
<reference evidence="1 2" key="1">
    <citation type="journal article" date="2012" name="Genome Biol.">
        <title>Genome and low-iron response of an oceanic diatom adapted to chronic iron limitation.</title>
        <authorList>
            <person name="Lommer M."/>
            <person name="Specht M."/>
            <person name="Roy A.S."/>
            <person name="Kraemer L."/>
            <person name="Andreson R."/>
            <person name="Gutowska M.A."/>
            <person name="Wolf J."/>
            <person name="Bergner S.V."/>
            <person name="Schilhabel M.B."/>
            <person name="Klostermeier U.C."/>
            <person name="Beiko R.G."/>
            <person name="Rosenstiel P."/>
            <person name="Hippler M."/>
            <person name="Laroche J."/>
        </authorList>
    </citation>
    <scope>NUCLEOTIDE SEQUENCE [LARGE SCALE GENOMIC DNA]</scope>
    <source>
        <strain evidence="1 2">CCMP1005</strain>
    </source>
</reference>
<comment type="caution">
    <text evidence="1">The sequence shown here is derived from an EMBL/GenBank/DDBJ whole genome shotgun (WGS) entry which is preliminary data.</text>
</comment>